<dbReference type="RefSeq" id="WP_222686071.1">
    <property type="nucleotide sequence ID" value="NZ_JABUBT010000050.1"/>
</dbReference>
<evidence type="ECO:0000259" key="2">
    <source>
        <dbReference type="Pfam" id="PF13338"/>
    </source>
</evidence>
<feature type="domain" description="DUF559" evidence="1">
    <location>
        <begin position="194"/>
        <end position="289"/>
    </location>
</feature>
<dbReference type="EMBL" id="JABUBU010000030">
    <property type="protein sequence ID" value="MBY6368589.1"/>
    <property type="molecule type" value="Genomic_DNA"/>
</dbReference>
<dbReference type="Gene3D" id="3.40.960.10">
    <property type="entry name" value="VSR Endonuclease"/>
    <property type="match status" value="1"/>
</dbReference>
<dbReference type="Pfam" id="PF04480">
    <property type="entry name" value="DUF559"/>
    <property type="match status" value="1"/>
</dbReference>
<feature type="domain" description="AbiEi antitoxin N-terminal" evidence="2">
    <location>
        <begin position="7"/>
        <end position="49"/>
    </location>
</feature>
<organism evidence="3 4">
    <name type="scientific">Rhodococcoides corynebacterioides</name>
    <dbReference type="NCBI Taxonomy" id="53972"/>
    <lineage>
        <taxon>Bacteria</taxon>
        <taxon>Bacillati</taxon>
        <taxon>Actinomycetota</taxon>
        <taxon>Actinomycetes</taxon>
        <taxon>Mycobacteriales</taxon>
        <taxon>Nocardiaceae</taxon>
        <taxon>Rhodococcoides</taxon>
    </lineage>
</organism>
<dbReference type="Proteomes" id="UP000825228">
    <property type="component" value="Unassembled WGS sequence"/>
</dbReference>
<evidence type="ECO:0000313" key="3">
    <source>
        <dbReference type="EMBL" id="MBY6368589.1"/>
    </source>
</evidence>
<dbReference type="SUPFAM" id="SSF52980">
    <property type="entry name" value="Restriction endonuclease-like"/>
    <property type="match status" value="1"/>
</dbReference>
<dbReference type="Pfam" id="PF13338">
    <property type="entry name" value="AbiEi_4"/>
    <property type="match status" value="1"/>
</dbReference>
<proteinExistence type="predicted"/>
<sequence length="291" mass="32198">MDPCSAIAARHDGVVTRAQAMAAGLSASALDRRVASGRWTRLGRGIYMPAGQPRTDAMALRVAVYRAGADAAATGPSAAWWFGLLDRPLPVTWVTVPCRRRYGRPGVVVRHRDLDAGDLRVHRGLRLTTLPLTVVETATILETRRAGDGTRFLDRQLQTRVTLSMVQDAHERNRGRTGARTAAWMLRQAAGGGESEAERVFLRELRRSGLRGWATAVAACGYVLDVAFPRHRVAIEIDGWAYHRTPDRAAHDAKRQNTLVNDGWTVLRFTYHRLVAEPDLVIAEVRRALAR</sequence>
<keyword evidence="4" id="KW-1185">Reference proteome</keyword>
<reference evidence="3 4" key="1">
    <citation type="submission" date="2020-06" db="EMBL/GenBank/DDBJ databases">
        <title>Taxonomy, biology and ecology of Rhodococcus bacteria occurring in California pistachio and other woody hosts as revealed by genome sequence analyses.</title>
        <authorList>
            <person name="Gai Y."/>
            <person name="Riely B."/>
        </authorList>
    </citation>
    <scope>NUCLEOTIDE SEQUENCE [LARGE SCALE GENOMIC DNA]</scope>
    <source>
        <strain evidence="3 4">BP-281</strain>
    </source>
</reference>
<dbReference type="InterPro" id="IPR025159">
    <property type="entry name" value="AbiEi_N"/>
</dbReference>
<dbReference type="InterPro" id="IPR011335">
    <property type="entry name" value="Restrct_endonuc-II-like"/>
</dbReference>
<gene>
    <name evidence="3" type="ORF">HQ603_17725</name>
</gene>
<protein>
    <submittedName>
        <fullName evidence="3">Type IV toxin-antitoxin system AbiEi family antitoxin domain-containing protein</fullName>
    </submittedName>
</protein>
<comment type="caution">
    <text evidence="3">The sequence shown here is derived from an EMBL/GenBank/DDBJ whole genome shotgun (WGS) entry which is preliminary data.</text>
</comment>
<accession>A0ABS7PAH1</accession>
<evidence type="ECO:0000313" key="4">
    <source>
        <dbReference type="Proteomes" id="UP000825228"/>
    </source>
</evidence>
<evidence type="ECO:0000259" key="1">
    <source>
        <dbReference type="Pfam" id="PF04480"/>
    </source>
</evidence>
<dbReference type="InterPro" id="IPR007569">
    <property type="entry name" value="DUF559"/>
</dbReference>
<name>A0ABS7PAH1_9NOCA</name>